<comment type="caution">
    <text evidence="3">The sequence shown here is derived from an EMBL/GenBank/DDBJ whole genome shotgun (WGS) entry which is preliminary data.</text>
</comment>
<keyword evidence="2" id="KW-0233">DNA recombination</keyword>
<sequence length="645" mass="73547">MSITPKQTETAVSSAQAEPFVRPETLIAKGDGVITRFSDPEWNVAPLIGATSIPPGNKVIRFDFDVTPGQRGSTVAGQSLIQVTKELAFARLLVPPVGMRRKSASTVIADVSNLSLFSRWLLRRGIRHFSDVTQEMVDEFREHLMINRDWETGDHRGKRQTLQIVLILRTLQRLWEYREVLSVPLSFYPWQGLNPRIVTGFQKHRGEENKTPVIPDDILSVMGKHAIRYIDIFSKDIIHLRTRLEDMRCQRLAQGFSRKRVMSEIDWHIFRRFTKNLVLTIDPDTGHPWRKVWSAYSEFRHEERMLIAACYIVVAWLSGMRVSEILAIREAPVVSEKSPDGQPYLKVKSTLFKGIPEPQGRKETWVIVPLVANALKTIAEATVWYRSSPGDVLFRNSMGRPLSMNVINKYINLFRDHVTTLFPPCPVPPGEGGGPWQFHTRQFRRTLARHIARQPFGVIAGMLQYKHIHVATFEGYAGSENLSTWRSLLRQERLLANADFLDEVAHDVVDGCVTGPKGEQMLQAFRGSAGDRRDDDVAYYLRHKAKHFYPGLLNYCFFEPETAMCLTGEKTDAQTSPVMSYCHPDRCANSCISAKHKPAWENAIADAEAMRRVPKLSPLQRVALDQEIERMRKAIIHLQEVHHGT</sequence>
<evidence type="ECO:0000313" key="4">
    <source>
        <dbReference type="EMBL" id="EBY8645247.1"/>
    </source>
</evidence>
<protein>
    <submittedName>
        <fullName evidence="3">Integrase</fullName>
    </submittedName>
</protein>
<dbReference type="GO" id="GO:0003677">
    <property type="term" value="F:DNA binding"/>
    <property type="evidence" value="ECO:0007669"/>
    <property type="project" value="UniProtKB-KW"/>
</dbReference>
<reference evidence="3" key="1">
    <citation type="submission" date="2018-09" db="EMBL/GenBank/DDBJ databases">
        <authorList>
            <person name="Ashton P.M."/>
            <person name="Dallman T."/>
            <person name="Nair S."/>
            <person name="De Pinna E."/>
            <person name="Peters T."/>
            <person name="Grant K."/>
        </authorList>
    </citation>
    <scope>NUCLEOTIDE SEQUENCE [LARGE SCALE GENOMIC DNA]</scope>
    <source>
        <strain evidence="4">140692</strain>
        <strain evidence="3">412099</strain>
    </source>
</reference>
<dbReference type="AlphaFoldDB" id="A0A3Z6QP66"/>
<proteinExistence type="predicted"/>
<dbReference type="InterPro" id="IPR013762">
    <property type="entry name" value="Integrase-like_cat_sf"/>
</dbReference>
<dbReference type="Proteomes" id="UP000839631">
    <property type="component" value="Unassembled WGS sequence"/>
</dbReference>
<evidence type="ECO:0000313" key="3">
    <source>
        <dbReference type="EMBL" id="EAC0788646.1"/>
    </source>
</evidence>
<gene>
    <name evidence="3" type="ORF">D6K54_18225</name>
    <name evidence="4" type="ORF">D6S17_27735</name>
</gene>
<keyword evidence="1" id="KW-0238">DNA-binding</keyword>
<dbReference type="Gene3D" id="1.10.443.10">
    <property type="entry name" value="Intergrase catalytic core"/>
    <property type="match status" value="1"/>
</dbReference>
<dbReference type="InterPro" id="IPR011010">
    <property type="entry name" value="DNA_brk_join_enz"/>
</dbReference>
<dbReference type="GO" id="GO:0006310">
    <property type="term" value="P:DNA recombination"/>
    <property type="evidence" value="ECO:0007669"/>
    <property type="project" value="UniProtKB-KW"/>
</dbReference>
<evidence type="ECO:0000256" key="1">
    <source>
        <dbReference type="ARBA" id="ARBA00023125"/>
    </source>
</evidence>
<dbReference type="EMBL" id="AAAGSE010000029">
    <property type="protein sequence ID" value="EAC0788646.1"/>
    <property type="molecule type" value="Genomic_DNA"/>
</dbReference>
<evidence type="ECO:0000256" key="2">
    <source>
        <dbReference type="ARBA" id="ARBA00023172"/>
    </source>
</evidence>
<dbReference type="EMBL" id="AAHPHN010000096">
    <property type="protein sequence ID" value="EBY8645247.1"/>
    <property type="molecule type" value="Genomic_DNA"/>
</dbReference>
<accession>A0A3Z6QP66</accession>
<dbReference type="InterPro" id="IPR010998">
    <property type="entry name" value="Integrase_recombinase_N"/>
</dbReference>
<dbReference type="GO" id="GO:0015074">
    <property type="term" value="P:DNA integration"/>
    <property type="evidence" value="ECO:0007669"/>
    <property type="project" value="InterPro"/>
</dbReference>
<dbReference type="Gene3D" id="1.10.150.130">
    <property type="match status" value="1"/>
</dbReference>
<dbReference type="SUPFAM" id="SSF56349">
    <property type="entry name" value="DNA breaking-rejoining enzymes"/>
    <property type="match status" value="1"/>
</dbReference>
<organism evidence="3">
    <name type="scientific">Salmonella enterica subsp. enterica serovar Java</name>
    <dbReference type="NCBI Taxonomy" id="224729"/>
    <lineage>
        <taxon>Bacteria</taxon>
        <taxon>Pseudomonadati</taxon>
        <taxon>Pseudomonadota</taxon>
        <taxon>Gammaproteobacteria</taxon>
        <taxon>Enterobacterales</taxon>
        <taxon>Enterobacteriaceae</taxon>
        <taxon>Salmonella</taxon>
    </lineage>
</organism>
<name>A0A3Z6QP66_SALEB</name>